<keyword evidence="6" id="KW-1185">Reference proteome</keyword>
<dbReference type="RefSeq" id="WP_187820095.1">
    <property type="nucleotide sequence ID" value="NZ_JACTVJ010000066.1"/>
</dbReference>
<sequence length="144" mass="15786">MEKPPRYQVLAEDLLDDLTATLPARPVPAADEIARRYRIPYPTAQFVRRAALTRLRPAGDYATTGTPVVSRPVWKRVADDLRHRIRTGQLTGTLPTRPVLAEHYQVSVDSVSKAAQFLAKEGLLGPATPHGTKVLPAQQEAVAS</sequence>
<dbReference type="SUPFAM" id="SSF46785">
    <property type="entry name" value="Winged helix' DNA-binding domain"/>
    <property type="match status" value="1"/>
</dbReference>
<proteinExistence type="predicted"/>
<dbReference type="InterPro" id="IPR000524">
    <property type="entry name" value="Tscrpt_reg_HTH_GntR"/>
</dbReference>
<protein>
    <submittedName>
        <fullName evidence="5">GntR family transcriptional regulator</fullName>
    </submittedName>
</protein>
<dbReference type="Proteomes" id="UP000642284">
    <property type="component" value="Unassembled WGS sequence"/>
</dbReference>
<evidence type="ECO:0000256" key="1">
    <source>
        <dbReference type="ARBA" id="ARBA00023015"/>
    </source>
</evidence>
<evidence type="ECO:0000313" key="6">
    <source>
        <dbReference type="Proteomes" id="UP000642284"/>
    </source>
</evidence>
<dbReference type="PANTHER" id="PTHR44846">
    <property type="entry name" value="MANNOSYL-D-GLYCERATE TRANSPORT/METABOLISM SYSTEM REPRESSOR MNGR-RELATED"/>
    <property type="match status" value="1"/>
</dbReference>
<organism evidence="5 6">
    <name type="scientific">Streptomyces polyasparticus</name>
    <dbReference type="NCBI Taxonomy" id="2767826"/>
    <lineage>
        <taxon>Bacteria</taxon>
        <taxon>Bacillati</taxon>
        <taxon>Actinomycetota</taxon>
        <taxon>Actinomycetes</taxon>
        <taxon>Kitasatosporales</taxon>
        <taxon>Streptomycetaceae</taxon>
        <taxon>Streptomyces</taxon>
    </lineage>
</organism>
<accession>A0ABR7SZA4</accession>
<reference evidence="5 6" key="1">
    <citation type="submission" date="2020-08" db="EMBL/GenBank/DDBJ databases">
        <title>Genemic of Streptomyces polyaspartic.</title>
        <authorList>
            <person name="Liu W."/>
        </authorList>
    </citation>
    <scope>NUCLEOTIDE SEQUENCE [LARGE SCALE GENOMIC DNA]</scope>
    <source>
        <strain evidence="5 6">TRM66268-LWL</strain>
    </source>
</reference>
<dbReference type="Gene3D" id="1.10.10.10">
    <property type="entry name" value="Winged helix-like DNA-binding domain superfamily/Winged helix DNA-binding domain"/>
    <property type="match status" value="1"/>
</dbReference>
<name>A0ABR7SZA4_9ACTN</name>
<dbReference type="InterPro" id="IPR036388">
    <property type="entry name" value="WH-like_DNA-bd_sf"/>
</dbReference>
<keyword evidence="3" id="KW-0804">Transcription</keyword>
<evidence type="ECO:0000313" key="5">
    <source>
        <dbReference type="EMBL" id="MBC9719698.1"/>
    </source>
</evidence>
<dbReference type="PANTHER" id="PTHR44846:SF17">
    <property type="entry name" value="GNTR-FAMILY TRANSCRIPTIONAL REGULATOR"/>
    <property type="match status" value="1"/>
</dbReference>
<dbReference type="EMBL" id="JACTVJ010000066">
    <property type="protein sequence ID" value="MBC9719698.1"/>
    <property type="molecule type" value="Genomic_DNA"/>
</dbReference>
<comment type="caution">
    <text evidence="5">The sequence shown here is derived from an EMBL/GenBank/DDBJ whole genome shotgun (WGS) entry which is preliminary data.</text>
</comment>
<gene>
    <name evidence="5" type="ORF">H9Y04_45305</name>
</gene>
<dbReference type="InterPro" id="IPR050679">
    <property type="entry name" value="Bact_HTH_transcr_reg"/>
</dbReference>
<keyword evidence="1" id="KW-0805">Transcription regulation</keyword>
<feature type="domain" description="HTH gntR-type" evidence="4">
    <location>
        <begin position="75"/>
        <end position="134"/>
    </location>
</feature>
<evidence type="ECO:0000256" key="3">
    <source>
        <dbReference type="ARBA" id="ARBA00023163"/>
    </source>
</evidence>
<evidence type="ECO:0000256" key="2">
    <source>
        <dbReference type="ARBA" id="ARBA00023125"/>
    </source>
</evidence>
<evidence type="ECO:0000259" key="4">
    <source>
        <dbReference type="Pfam" id="PF00392"/>
    </source>
</evidence>
<keyword evidence="2" id="KW-0238">DNA-binding</keyword>
<dbReference type="InterPro" id="IPR036390">
    <property type="entry name" value="WH_DNA-bd_sf"/>
</dbReference>
<dbReference type="Pfam" id="PF00392">
    <property type="entry name" value="GntR"/>
    <property type="match status" value="1"/>
</dbReference>